<keyword evidence="1" id="KW-0812">Transmembrane</keyword>
<dbReference type="OrthoDB" id="6126039at2"/>
<keyword evidence="1" id="KW-1133">Transmembrane helix</keyword>
<name>A0A2A5JPC9_PSEO7</name>
<proteinExistence type="predicted"/>
<sequence>MNPKYKPVFWRAFFLILSLAYLIPEAIFNAQLVSLVGLGTPQEHALEQLEVYGRAISGIGVTLLLADLLPRFFYQSIFRGAVTLLTLACLVWPTVYFGQKMLVERMLIEPSSAAQREYAVLSAAFRDALAINAVEVAGLEYDTEALESSENLTFLALFGGLLYADDQLASNLESHKHQIIKQFVQKRAYQDFEQHYQDFSTLYTRLSTSYEEYAEGSNKYNQTLADIPKREQEYWQTIEQEVNQGWQKYQQATKAYIGRAEARAQKYGPKIYEYHKQTNRCQERYEKYSERERRAQCIERLHARYKAEIDKAGLGYIEPDYWLIVEDVSGLENATNTVLAGVLTGGIYTAMQALSLATGGDGGIKDKRYKYTDDPTHYQRLILAHPNFQAQFQQETGYPMGIPDLVTFRSHDNTQQRLRASLSAKGLALPAKWRIEQRLAFAQAVATKVKADADKRWNEAMQRKGLLLPVNLQWHAFQLHPSVQSKIAEQMGDMYVENVQADWNQANFKQYVLDPNIEKRTVRYLDMIAGARVHFNDGGKYAQAGKQALRSVVIPPISMSLSLFLICLTLVKLPLKGMEVFNPEWNKALPRWGAIGVKVTPTLLLIILPVLVVQNQFTANANSPVNYFLEKVEAASNPVFSYALRWTLHVQPILHPLGLSFEANTGIYQAVEPFTHSLAKLDAELPNWGATSVPKAHLKDIIEQRATLTIVPNVKDAVIRIMNIKPRYQDQMSVKPGNYDIQITAPGYQPYRRWHSISAGNQTLEINLNPL</sequence>
<evidence type="ECO:0008006" key="4">
    <source>
        <dbReference type="Google" id="ProtNLM"/>
    </source>
</evidence>
<dbReference type="AlphaFoldDB" id="A0A2A5JPC9"/>
<comment type="caution">
    <text evidence="2">The sequence shown here is derived from an EMBL/GenBank/DDBJ whole genome shotgun (WGS) entry which is preliminary data.</text>
</comment>
<keyword evidence="1" id="KW-0472">Membrane</keyword>
<feature type="transmembrane region" description="Helical" evidence="1">
    <location>
        <begin position="77"/>
        <end position="98"/>
    </location>
</feature>
<evidence type="ECO:0000313" key="3">
    <source>
        <dbReference type="Proteomes" id="UP000228621"/>
    </source>
</evidence>
<evidence type="ECO:0000256" key="1">
    <source>
        <dbReference type="SAM" id="Phobius"/>
    </source>
</evidence>
<protein>
    <recommendedName>
        <fullName evidence="4">PEGA domain-containing protein</fullName>
    </recommendedName>
</protein>
<dbReference type="EMBL" id="NKHF01000058">
    <property type="protein sequence ID" value="PCK31303.1"/>
    <property type="molecule type" value="Genomic_DNA"/>
</dbReference>
<keyword evidence="3" id="KW-1185">Reference proteome</keyword>
<reference evidence="3" key="1">
    <citation type="journal article" date="2019" name="Genome Announc.">
        <title>Draft Genome Sequence of Pseudoalteromonas piscicida Strain 36Y ROTHPW, an Hypersaline Seawater Isolate from the South Coast of Sonora, Mexico.</title>
        <authorList>
            <person name="Sanchez-Diaz R."/>
            <person name="Molina-Garza Z.J."/>
            <person name="Cruz-Suarez L.E."/>
            <person name="Selvin J."/>
            <person name="Kiran G.S."/>
            <person name="Ibarra-Gamez J.C."/>
            <person name="Gomez-Gil B."/>
            <person name="Galaviz-Silva L."/>
        </authorList>
    </citation>
    <scope>NUCLEOTIDE SEQUENCE [LARGE SCALE GENOMIC DNA]</scope>
    <source>
        <strain evidence="3">36Y_RITHPW</strain>
    </source>
</reference>
<organism evidence="2 3">
    <name type="scientific">Pseudoalteromonas piscicida</name>
    <dbReference type="NCBI Taxonomy" id="43662"/>
    <lineage>
        <taxon>Bacteria</taxon>
        <taxon>Pseudomonadati</taxon>
        <taxon>Pseudomonadota</taxon>
        <taxon>Gammaproteobacteria</taxon>
        <taxon>Alteromonadales</taxon>
        <taxon>Pseudoalteromonadaceae</taxon>
        <taxon>Pseudoalteromonas</taxon>
    </lineage>
</organism>
<dbReference type="Proteomes" id="UP000228621">
    <property type="component" value="Unassembled WGS sequence"/>
</dbReference>
<accession>A0A2A5JPC9</accession>
<feature type="transmembrane region" description="Helical" evidence="1">
    <location>
        <begin position="51"/>
        <end position="70"/>
    </location>
</feature>
<dbReference type="RefSeq" id="WP_099642506.1">
    <property type="nucleotide sequence ID" value="NZ_NKHF01000058.1"/>
</dbReference>
<evidence type="ECO:0000313" key="2">
    <source>
        <dbReference type="EMBL" id="PCK31303.1"/>
    </source>
</evidence>
<gene>
    <name evidence="2" type="ORF">CEX98_13045</name>
</gene>